<gene>
    <name evidence="1" type="ORF">CLAFUR5_13368</name>
</gene>
<reference evidence="1" key="2">
    <citation type="journal article" date="2022" name="Microb. Genom.">
        <title>A chromosome-scale genome assembly of the tomato pathogen Cladosporium fulvum reveals a compartmentalized genome architecture and the presence of a dispensable chromosome.</title>
        <authorList>
            <person name="Zaccaron A.Z."/>
            <person name="Chen L.H."/>
            <person name="Samaras A."/>
            <person name="Stergiopoulos I."/>
        </authorList>
    </citation>
    <scope>NUCLEOTIDE SEQUENCE</scope>
    <source>
        <strain evidence="1">Race5_Kim</strain>
    </source>
</reference>
<reference evidence="1" key="1">
    <citation type="submission" date="2021-12" db="EMBL/GenBank/DDBJ databases">
        <authorList>
            <person name="Zaccaron A."/>
            <person name="Stergiopoulos I."/>
        </authorList>
    </citation>
    <scope>NUCLEOTIDE SEQUENCE</scope>
    <source>
        <strain evidence="1">Race5_Kim</strain>
    </source>
</reference>
<dbReference type="AlphaFoldDB" id="A0A9Q8PLL2"/>
<dbReference type="SUPFAM" id="SSF81383">
    <property type="entry name" value="F-box domain"/>
    <property type="match status" value="1"/>
</dbReference>
<dbReference type="InterPro" id="IPR036047">
    <property type="entry name" value="F-box-like_dom_sf"/>
</dbReference>
<keyword evidence="2" id="KW-1185">Reference proteome</keyword>
<dbReference type="EMBL" id="CP090174">
    <property type="protein sequence ID" value="UJO24688.1"/>
    <property type="molecule type" value="Genomic_DNA"/>
</dbReference>
<sequence length="280" mass="31059">MSSPATGKDPPTKDNKEDYFTAIPTEMFANVASMLDDKDQLALRQTCHFAKVVVQTAFNKRYVECLLIKIQPSREDELEAILGLLTTDDFAVAVKKVKLVVLGPSCGSFKYYTKTFSKILSKLPVQLDVEIDGSNSIGLDDTEVPAAADGFLQALAQSSQQVSSLKISYIFLGTTRLRALFAAQKPYLRSIDLQMLVLQYGSWGGLLRTFVDGELDSFYFFHLEVATEPEEQVLASRILTDRSIKNKQGEEIGNIKLGLGMAQLKGPKCVRKGLKKIFKE</sequence>
<proteinExistence type="predicted"/>
<organism evidence="1 2">
    <name type="scientific">Passalora fulva</name>
    <name type="common">Tomato leaf mold</name>
    <name type="synonym">Cladosporium fulvum</name>
    <dbReference type="NCBI Taxonomy" id="5499"/>
    <lineage>
        <taxon>Eukaryota</taxon>
        <taxon>Fungi</taxon>
        <taxon>Dikarya</taxon>
        <taxon>Ascomycota</taxon>
        <taxon>Pezizomycotina</taxon>
        <taxon>Dothideomycetes</taxon>
        <taxon>Dothideomycetidae</taxon>
        <taxon>Mycosphaerellales</taxon>
        <taxon>Mycosphaerellaceae</taxon>
        <taxon>Fulvia</taxon>
    </lineage>
</organism>
<protein>
    <recommendedName>
        <fullName evidence="3">F-box domain-containing protein</fullName>
    </recommendedName>
</protein>
<evidence type="ECO:0000313" key="2">
    <source>
        <dbReference type="Proteomes" id="UP000756132"/>
    </source>
</evidence>
<dbReference type="RefSeq" id="XP_047769054.1">
    <property type="nucleotide sequence ID" value="XM_047912516.1"/>
</dbReference>
<evidence type="ECO:0000313" key="1">
    <source>
        <dbReference type="EMBL" id="UJO24688.1"/>
    </source>
</evidence>
<dbReference type="Proteomes" id="UP000756132">
    <property type="component" value="Chromosome 12"/>
</dbReference>
<accession>A0A9Q8PLL2</accession>
<name>A0A9Q8PLL2_PASFU</name>
<evidence type="ECO:0008006" key="3">
    <source>
        <dbReference type="Google" id="ProtNLM"/>
    </source>
</evidence>
<dbReference type="KEGG" id="ffu:CLAFUR5_13368"/>
<dbReference type="GeneID" id="71993246"/>